<dbReference type="Pfam" id="PF03704">
    <property type="entry name" value="BTAD"/>
    <property type="match status" value="1"/>
</dbReference>
<feature type="domain" description="OmpR/PhoB-type" evidence="6">
    <location>
        <begin position="1"/>
        <end position="94"/>
    </location>
</feature>
<dbReference type="Gene3D" id="3.40.50.300">
    <property type="entry name" value="P-loop containing nucleotide triphosphate hydrolases"/>
    <property type="match status" value="1"/>
</dbReference>
<evidence type="ECO:0000259" key="6">
    <source>
        <dbReference type="PROSITE" id="PS51755"/>
    </source>
</evidence>
<dbReference type="Gene3D" id="1.10.10.10">
    <property type="entry name" value="Winged helix-like DNA-binding domain superfamily/Winged helix DNA-binding domain"/>
    <property type="match status" value="1"/>
</dbReference>
<evidence type="ECO:0000256" key="1">
    <source>
        <dbReference type="ARBA" id="ARBA00005820"/>
    </source>
</evidence>
<sequence length="951" mass="102022">MTTEFKVLGPLEVWHDGVQVPLPSGRAKALLAALLLRDNEVLSADALVDRVWDGAPPNPSRARATLHMTVTRLRQALGPANVVHTTGGGYRAVVPGGALDLHRFRSHVAGGRFAEALELWRGEPLADVRSDALRPAVDALEEERLVALERRVDADLEAGKSAELVAELRTLVARHPLRERFWGQLMLALYRSGRQADALATYRTVAKLLSDELGVAPGEGLRDVHRTVLSGEGAAVPAVPGWPTPRQLPPVTADFVGRDDVHRAVERALAPGIPLRAVPIAVVAGPPGSGKSALTVRIAHALSDRFPDGQLFVNLGDGTPEPRDPAELLVELLAAVGVPMTSVPDDVRARAAAFRSRLADKAVLLVLDGAADAEQVRHLLPGSPSCAVLISSRHLLTGLEGVTTLRLRPLDADDGLDLLTRMTGSDRVAADPDAARRIVAATGGLPLALRIVGARLATRPNLPLRALAARLSDEHRRLDELATADMEVRASFELSYAALDDGVATAFRRLGFLGALDFASWVVSVLTGGDGDRLVERLLEANLLEEVGVDATGEPRYRLHDLLASYATELVSTEDDVHLRHCLDALLRLADAAQAGVPLGIDTTPLERLHVDVPELSDSAVARLTSRPEAWLVAEHRQLTRAVEACAARGWVKPALHLLELVGHLDTGAVVPIERMAHLSALIRNSAREAGDPALRWRAEYYRLAHVARASMSEEVVAQHRACAEGLEASGDHVYLAAHLASWAYYQSILDDEPAVHLAERAVAVARESGPVTMYLSALREHASMLAWAGRMDEARPLFDEAVALARGISRPVEAAVQHRVSVYALRHGDLDRATAASQRSLELIEEAGDLRGLAYVLSHASRVRSASGDHDTAVTFAERAYRIFAELSEGLGSAIAAANLADSYLAAGRAAAAERLLTEAIPAHRGMGATEALERMAATLDRAREMLEPS</sequence>
<dbReference type="Proteomes" id="UP001500416">
    <property type="component" value="Unassembled WGS sequence"/>
</dbReference>
<dbReference type="SUPFAM" id="SSF48452">
    <property type="entry name" value="TPR-like"/>
    <property type="match status" value="3"/>
</dbReference>
<protein>
    <submittedName>
        <fullName evidence="7">BTAD domain-containing putative transcriptional regulator</fullName>
    </submittedName>
</protein>
<dbReference type="SMART" id="SM01043">
    <property type="entry name" value="BTAD"/>
    <property type="match status" value="1"/>
</dbReference>
<evidence type="ECO:0000256" key="4">
    <source>
        <dbReference type="ARBA" id="ARBA00023163"/>
    </source>
</evidence>
<feature type="DNA-binding region" description="OmpR/PhoB-type" evidence="5">
    <location>
        <begin position="1"/>
        <end position="94"/>
    </location>
</feature>
<dbReference type="SUPFAM" id="SSF52540">
    <property type="entry name" value="P-loop containing nucleoside triphosphate hydrolases"/>
    <property type="match status" value="1"/>
</dbReference>
<dbReference type="Pfam" id="PF00486">
    <property type="entry name" value="Trans_reg_C"/>
    <property type="match status" value="1"/>
</dbReference>
<keyword evidence="3 5" id="KW-0238">DNA-binding</keyword>
<dbReference type="InterPro" id="IPR036388">
    <property type="entry name" value="WH-like_DNA-bd_sf"/>
</dbReference>
<gene>
    <name evidence="7" type="ORF">GCM10010492_40340</name>
</gene>
<dbReference type="InterPro" id="IPR011990">
    <property type="entry name" value="TPR-like_helical_dom_sf"/>
</dbReference>
<dbReference type="Gene3D" id="1.25.40.10">
    <property type="entry name" value="Tetratricopeptide repeat domain"/>
    <property type="match status" value="2"/>
</dbReference>
<dbReference type="InterPro" id="IPR005158">
    <property type="entry name" value="BTAD"/>
</dbReference>
<evidence type="ECO:0000256" key="5">
    <source>
        <dbReference type="PROSITE-ProRule" id="PRU01091"/>
    </source>
</evidence>
<evidence type="ECO:0000256" key="3">
    <source>
        <dbReference type="ARBA" id="ARBA00023125"/>
    </source>
</evidence>
<dbReference type="EMBL" id="BAAABU010000008">
    <property type="protein sequence ID" value="GAA0237212.1"/>
    <property type="molecule type" value="Genomic_DNA"/>
</dbReference>
<dbReference type="PROSITE" id="PS51755">
    <property type="entry name" value="OMPR_PHOB"/>
    <property type="match status" value="1"/>
</dbReference>
<keyword evidence="2" id="KW-0805">Transcription regulation</keyword>
<dbReference type="CDD" id="cd15831">
    <property type="entry name" value="BTAD"/>
    <property type="match status" value="1"/>
</dbReference>
<evidence type="ECO:0000313" key="7">
    <source>
        <dbReference type="EMBL" id="GAA0237212.1"/>
    </source>
</evidence>
<comment type="caution">
    <text evidence="7">The sequence shown here is derived from an EMBL/GenBank/DDBJ whole genome shotgun (WGS) entry which is preliminary data.</text>
</comment>
<dbReference type="SUPFAM" id="SSF46894">
    <property type="entry name" value="C-terminal effector domain of the bipartite response regulators"/>
    <property type="match status" value="1"/>
</dbReference>
<reference evidence="8" key="1">
    <citation type="journal article" date="2019" name="Int. J. Syst. Evol. Microbiol.">
        <title>The Global Catalogue of Microorganisms (GCM) 10K type strain sequencing project: providing services to taxonomists for standard genome sequencing and annotation.</title>
        <authorList>
            <consortium name="The Broad Institute Genomics Platform"/>
            <consortium name="The Broad Institute Genome Sequencing Center for Infectious Disease"/>
            <person name="Wu L."/>
            <person name="Ma J."/>
        </authorList>
    </citation>
    <scope>NUCLEOTIDE SEQUENCE [LARGE SCALE GENOMIC DNA]</scope>
    <source>
        <strain evidence="8">JCM 3380</strain>
    </source>
</reference>
<proteinExistence type="inferred from homology"/>
<dbReference type="RefSeq" id="WP_343935376.1">
    <property type="nucleotide sequence ID" value="NZ_BAAABU010000008.1"/>
</dbReference>
<evidence type="ECO:0000256" key="2">
    <source>
        <dbReference type="ARBA" id="ARBA00023015"/>
    </source>
</evidence>
<keyword evidence="8" id="KW-1185">Reference proteome</keyword>
<dbReference type="InterPro" id="IPR027417">
    <property type="entry name" value="P-loop_NTPase"/>
</dbReference>
<dbReference type="InterPro" id="IPR016032">
    <property type="entry name" value="Sig_transdc_resp-reg_C-effctor"/>
</dbReference>
<accession>A0ABP3DRY4</accession>
<comment type="similarity">
    <text evidence="1">Belongs to the AfsR/DnrI/RedD regulatory family.</text>
</comment>
<dbReference type="InterPro" id="IPR051677">
    <property type="entry name" value="AfsR-DnrI-RedD_regulator"/>
</dbReference>
<keyword evidence="4" id="KW-0804">Transcription</keyword>
<dbReference type="PANTHER" id="PTHR35807:SF1">
    <property type="entry name" value="TRANSCRIPTIONAL REGULATOR REDD"/>
    <property type="match status" value="1"/>
</dbReference>
<dbReference type="SMART" id="SM00862">
    <property type="entry name" value="Trans_reg_C"/>
    <property type="match status" value="1"/>
</dbReference>
<dbReference type="PRINTS" id="PR00364">
    <property type="entry name" value="DISEASERSIST"/>
</dbReference>
<organism evidence="7 8">
    <name type="scientific">Saccharothrix mutabilis subsp. mutabilis</name>
    <dbReference type="NCBI Taxonomy" id="66855"/>
    <lineage>
        <taxon>Bacteria</taxon>
        <taxon>Bacillati</taxon>
        <taxon>Actinomycetota</taxon>
        <taxon>Actinomycetes</taxon>
        <taxon>Pseudonocardiales</taxon>
        <taxon>Pseudonocardiaceae</taxon>
        <taxon>Saccharothrix</taxon>
    </lineage>
</organism>
<evidence type="ECO:0000313" key="8">
    <source>
        <dbReference type="Proteomes" id="UP001500416"/>
    </source>
</evidence>
<dbReference type="PANTHER" id="PTHR35807">
    <property type="entry name" value="TRANSCRIPTIONAL REGULATOR REDD-RELATED"/>
    <property type="match status" value="1"/>
</dbReference>
<dbReference type="Pfam" id="PF13424">
    <property type="entry name" value="TPR_12"/>
    <property type="match status" value="2"/>
</dbReference>
<dbReference type="InterPro" id="IPR001867">
    <property type="entry name" value="OmpR/PhoB-type_DNA-bd"/>
</dbReference>
<name>A0ABP3DRY4_9PSEU</name>